<evidence type="ECO:0000313" key="1">
    <source>
        <dbReference type="EMBL" id="VFU14231.1"/>
    </source>
</evidence>
<name>A0A485LZE1_9ZZZZ</name>
<organism evidence="1">
    <name type="scientific">anaerobic digester metagenome</name>
    <dbReference type="NCBI Taxonomy" id="1263854"/>
    <lineage>
        <taxon>unclassified sequences</taxon>
        <taxon>metagenomes</taxon>
        <taxon>ecological metagenomes</taxon>
    </lineage>
</organism>
<dbReference type="AlphaFoldDB" id="A0A485LZE1"/>
<gene>
    <name evidence="1" type="ORF">SCFA_2460011</name>
</gene>
<accession>A0A485LZE1</accession>
<protein>
    <submittedName>
        <fullName evidence="1">Uncharacterized protein</fullName>
    </submittedName>
</protein>
<dbReference type="SUPFAM" id="SSF117856">
    <property type="entry name" value="AF0104/ALDC/Ptd012-like"/>
    <property type="match status" value="1"/>
</dbReference>
<sequence length="56" mass="6261">MNTPQLSPDNKSRLYGGHLVEGKSIFACRYIVKGFAELDNSVFERILGSQTGLCLW</sequence>
<proteinExistence type="predicted"/>
<reference evidence="1" key="1">
    <citation type="submission" date="2019-03" db="EMBL/GenBank/DDBJ databases">
        <authorList>
            <person name="Hao L."/>
        </authorList>
    </citation>
    <scope>NUCLEOTIDE SEQUENCE</scope>
</reference>
<dbReference type="EMBL" id="CAADRN010000164">
    <property type="protein sequence ID" value="VFU14231.1"/>
    <property type="molecule type" value="Genomic_DNA"/>
</dbReference>